<dbReference type="InterPro" id="IPR019206">
    <property type="entry name" value="DUF2085_TM"/>
</dbReference>
<sequence>MGRWLDWLKFVPCHRKPERCFHMGGQPLPVCARCLGIMMGYLFIPILLLIPLAPPWPFGLLAQMPMLIDGGTQWLGWRQSNNLLRVATGLLSGWGLSVIVVDGALKLVQLIK</sequence>
<gene>
    <name evidence="2" type="ORF">SAMN06265361_104149</name>
</gene>
<keyword evidence="1" id="KW-1133">Transmembrane helix</keyword>
<evidence type="ECO:0000313" key="3">
    <source>
        <dbReference type="Proteomes" id="UP001157946"/>
    </source>
</evidence>
<comment type="caution">
    <text evidence="2">The sequence shown here is derived from an EMBL/GenBank/DDBJ whole genome shotgun (WGS) entry which is preliminary data.</text>
</comment>
<keyword evidence="3" id="KW-1185">Reference proteome</keyword>
<dbReference type="Pfam" id="PF09858">
    <property type="entry name" value="DUF2085"/>
    <property type="match status" value="1"/>
</dbReference>
<accession>A0AA45WQD8</accession>
<reference evidence="2" key="1">
    <citation type="submission" date="2017-05" db="EMBL/GenBank/DDBJ databases">
        <authorList>
            <person name="Varghese N."/>
            <person name="Submissions S."/>
        </authorList>
    </citation>
    <scope>NUCLEOTIDE SEQUENCE</scope>
    <source>
        <strain evidence="2">DSM 45262</strain>
    </source>
</reference>
<dbReference type="Proteomes" id="UP001157946">
    <property type="component" value="Unassembled WGS sequence"/>
</dbReference>
<keyword evidence="1" id="KW-0472">Membrane</keyword>
<dbReference type="RefSeq" id="WP_181352905.1">
    <property type="nucleotide sequence ID" value="NZ_FXTU01000004.1"/>
</dbReference>
<feature type="transmembrane region" description="Helical" evidence="1">
    <location>
        <begin position="83"/>
        <end position="105"/>
    </location>
</feature>
<keyword evidence="1" id="KW-0812">Transmembrane</keyword>
<evidence type="ECO:0000256" key="1">
    <source>
        <dbReference type="SAM" id="Phobius"/>
    </source>
</evidence>
<evidence type="ECO:0000313" key="2">
    <source>
        <dbReference type="EMBL" id="SMP23086.1"/>
    </source>
</evidence>
<dbReference type="AlphaFoldDB" id="A0AA45WQD8"/>
<proteinExistence type="predicted"/>
<protein>
    <submittedName>
        <fullName evidence="2">Uncharacterized membrane protein</fullName>
    </submittedName>
</protein>
<name>A0AA45WQD8_9BACL</name>
<dbReference type="EMBL" id="FXTU01000004">
    <property type="protein sequence ID" value="SMP23086.1"/>
    <property type="molecule type" value="Genomic_DNA"/>
</dbReference>
<feature type="transmembrane region" description="Helical" evidence="1">
    <location>
        <begin position="30"/>
        <end position="53"/>
    </location>
</feature>
<organism evidence="2 3">
    <name type="scientific">Laceyella tengchongensis</name>
    <dbReference type="NCBI Taxonomy" id="574699"/>
    <lineage>
        <taxon>Bacteria</taxon>
        <taxon>Bacillati</taxon>
        <taxon>Bacillota</taxon>
        <taxon>Bacilli</taxon>
        <taxon>Bacillales</taxon>
        <taxon>Thermoactinomycetaceae</taxon>
        <taxon>Laceyella</taxon>
    </lineage>
</organism>